<dbReference type="AntiFam" id="ANF00250">
    <property type="entry name" value="Shadow ORF (opposite ACADL)"/>
</dbReference>
<name>A0ABC9YZ80_9NOCA</name>
<evidence type="ECO:0000313" key="3">
    <source>
        <dbReference type="Proteomes" id="UP000037179"/>
    </source>
</evidence>
<sequence length="226" mass="23246">MQLQTPVDDPLLQLAQVPLALGGVDGGELTGVVGQDGPIHIRFGHIEFGGHLRQFETGVLEVGDGPAECPAFLGVSQRLLEDDAGARSGLGDHADPFGDQIVEQVAQAVPLDAEQVRLRHDHIVEMQLGGVLPVQSELAQRRAAGEPGHPALDDEQAQTAFARGGVGPGRHHRDVGAGAAGDEGLVPVENPVLTVADGGGGALEIRSGPGLGHGDRAQEVTGGEAR</sequence>
<organism evidence="2 3">
    <name type="scientific">Nocardia seriolae</name>
    <dbReference type="NCBI Taxonomy" id="37332"/>
    <lineage>
        <taxon>Bacteria</taxon>
        <taxon>Bacillati</taxon>
        <taxon>Actinomycetota</taxon>
        <taxon>Actinomycetes</taxon>
        <taxon>Mycobacteriales</taxon>
        <taxon>Nocardiaceae</taxon>
        <taxon>Nocardia</taxon>
    </lineage>
</organism>
<proteinExistence type="predicted"/>
<evidence type="ECO:0000256" key="1">
    <source>
        <dbReference type="SAM" id="MobiDB-lite"/>
    </source>
</evidence>
<accession>A0ABC9YZ80</accession>
<evidence type="ECO:0000313" key="2">
    <source>
        <dbReference type="EMBL" id="GAP30757.1"/>
    </source>
</evidence>
<dbReference type="AlphaFoldDB" id="A0ABC9YZ80"/>
<dbReference type="EMBL" id="BBYQ01000093">
    <property type="protein sequence ID" value="GAP30757.1"/>
    <property type="molecule type" value="Genomic_DNA"/>
</dbReference>
<feature type="region of interest" description="Disordered" evidence="1">
    <location>
        <begin position="198"/>
        <end position="226"/>
    </location>
</feature>
<comment type="caution">
    <text evidence="2">The sequence shown here is derived from an EMBL/GenBank/DDBJ whole genome shotgun (WGS) entry which is preliminary data.</text>
</comment>
<keyword evidence="3" id="KW-1185">Reference proteome</keyword>
<dbReference type="Proteomes" id="UP000037179">
    <property type="component" value="Unassembled WGS sequence"/>
</dbReference>
<reference evidence="3" key="1">
    <citation type="submission" date="2015-07" db="EMBL/GenBank/DDBJ databases">
        <title>Nocardia seriolae U-1 whole genome shotgun sequence.</title>
        <authorList>
            <person name="Imajoh M."/>
            <person name="Fukumoto Y."/>
            <person name="Sukeda M."/>
            <person name="Yamane J."/>
            <person name="Yamasaki K."/>
            <person name="Shimizu M."/>
            <person name="Ohnishi K."/>
            <person name="Oshima S."/>
        </authorList>
    </citation>
    <scope>NUCLEOTIDE SEQUENCE [LARGE SCALE GENOMIC DNA]</scope>
    <source>
        <strain evidence="3">U-1</strain>
    </source>
</reference>
<reference evidence="2 3" key="2">
    <citation type="journal article" date="2016" name="Genome Announc.">
        <title>Draft Genome Sequence of Erythromycin- and Oxytetracycline-Sensitive Nocardia seriolae Strain U-1 (NBRC 110359).</title>
        <authorList>
            <person name="Imajoh M."/>
            <person name="Sukeda M."/>
            <person name="Shimizu M."/>
            <person name="Yamane J."/>
            <person name="Ohnishi K."/>
            <person name="Oshima S."/>
        </authorList>
    </citation>
    <scope>NUCLEOTIDE SEQUENCE [LARGE SCALE GENOMIC DNA]</scope>
    <source>
        <strain evidence="2 3">U-1</strain>
    </source>
</reference>
<gene>
    <name evidence="2" type="ORF">NSK11_contig00093-0023</name>
</gene>
<feature type="region of interest" description="Disordered" evidence="1">
    <location>
        <begin position="162"/>
        <end position="183"/>
    </location>
</feature>
<protein>
    <submittedName>
        <fullName evidence="2">Uncharacterized protein</fullName>
    </submittedName>
</protein>